<dbReference type="PANTHER" id="PTHR24321">
    <property type="entry name" value="DEHYDROGENASES, SHORT CHAIN"/>
    <property type="match status" value="1"/>
</dbReference>
<evidence type="ECO:0000313" key="4">
    <source>
        <dbReference type="EMBL" id="SDE25498.1"/>
    </source>
</evidence>
<dbReference type="STRING" id="168276.SAMN05444580_1139"/>
<evidence type="ECO:0000256" key="1">
    <source>
        <dbReference type="ARBA" id="ARBA00006484"/>
    </source>
</evidence>
<dbReference type="InterPro" id="IPR036291">
    <property type="entry name" value="NAD(P)-bd_dom_sf"/>
</dbReference>
<evidence type="ECO:0000256" key="2">
    <source>
        <dbReference type="ARBA" id="ARBA00023002"/>
    </source>
</evidence>
<dbReference type="EMBL" id="FNAB01000013">
    <property type="protein sequence ID" value="SDE25498.1"/>
    <property type="molecule type" value="Genomic_DNA"/>
</dbReference>
<evidence type="ECO:0000313" key="5">
    <source>
        <dbReference type="Proteomes" id="UP000199417"/>
    </source>
</evidence>
<reference evidence="4 5" key="1">
    <citation type="submission" date="2016-10" db="EMBL/GenBank/DDBJ databases">
        <authorList>
            <person name="de Groot N.N."/>
        </authorList>
    </citation>
    <scope>NUCLEOTIDE SEQUENCE [LARGE SCALE GENOMIC DNA]</scope>
    <source>
        <strain evidence="4 5">JCM 11308</strain>
    </source>
</reference>
<dbReference type="PROSITE" id="PS00061">
    <property type="entry name" value="ADH_SHORT"/>
    <property type="match status" value="1"/>
</dbReference>
<dbReference type="NCBIfam" id="NF009467">
    <property type="entry name" value="PRK12826.1-3"/>
    <property type="match status" value="1"/>
</dbReference>
<keyword evidence="5" id="KW-1185">Reference proteome</keyword>
<dbReference type="GO" id="GO:0016491">
    <property type="term" value="F:oxidoreductase activity"/>
    <property type="evidence" value="ECO:0007669"/>
    <property type="project" value="UniProtKB-KW"/>
</dbReference>
<organism evidence="4 5">
    <name type="scientific">Rhodococcus tukisamuensis</name>
    <dbReference type="NCBI Taxonomy" id="168276"/>
    <lineage>
        <taxon>Bacteria</taxon>
        <taxon>Bacillati</taxon>
        <taxon>Actinomycetota</taxon>
        <taxon>Actinomycetes</taxon>
        <taxon>Mycobacteriales</taxon>
        <taxon>Nocardiaceae</taxon>
        <taxon>Rhodococcus</taxon>
    </lineage>
</organism>
<dbReference type="Proteomes" id="UP000199417">
    <property type="component" value="Unassembled WGS sequence"/>
</dbReference>
<dbReference type="AlphaFoldDB" id="A0A1G7BEE8"/>
<comment type="similarity">
    <text evidence="1">Belongs to the short-chain dehydrogenases/reductases (SDR) family.</text>
</comment>
<dbReference type="RefSeq" id="WP_072846237.1">
    <property type="nucleotide sequence ID" value="NZ_FNAB01000013.1"/>
</dbReference>
<accession>A0A1G7BEE8</accession>
<dbReference type="PANTHER" id="PTHR24321:SF8">
    <property type="entry name" value="ESTRADIOL 17-BETA-DEHYDROGENASE 8-RELATED"/>
    <property type="match status" value="1"/>
</dbReference>
<dbReference type="PRINTS" id="PR00081">
    <property type="entry name" value="GDHRDH"/>
</dbReference>
<dbReference type="InterPro" id="IPR023985">
    <property type="entry name" value="SDR_subfam_1"/>
</dbReference>
<dbReference type="InterPro" id="IPR020904">
    <property type="entry name" value="Sc_DH/Rdtase_CS"/>
</dbReference>
<sequence>MASNDRFEGKVAFITGAARGQGRAEAVKFASEGADIIALDVCKKLDSTAYEGATEEDLAETVRLVEEQGRKIVATKADVRDFDAVSAALDAGVEAFGRLDYVVANAGICSANLSWEITPEQWRETIDVNLTGVFFTCKAAIPKLIEQGEGGSIVITSSVSALTGASFFGHYVASKAGVAGLTRTMANELGMHKIRVNSVHPYGVNTGMIMTDVVPLMGQFADTLAPTFMASLPYGFSEPEDVANVVAFLSSDEAHHITGINMPIDLGNAAR</sequence>
<dbReference type="CDD" id="cd05233">
    <property type="entry name" value="SDR_c"/>
    <property type="match status" value="1"/>
</dbReference>
<keyword evidence="3" id="KW-0520">NAD</keyword>
<evidence type="ECO:0000256" key="3">
    <source>
        <dbReference type="ARBA" id="ARBA00023027"/>
    </source>
</evidence>
<keyword evidence="2" id="KW-0560">Oxidoreductase</keyword>
<dbReference type="NCBIfam" id="TIGR03971">
    <property type="entry name" value="SDR_subfam_1"/>
    <property type="match status" value="1"/>
</dbReference>
<dbReference type="FunFam" id="3.40.50.720:FF:000084">
    <property type="entry name" value="Short-chain dehydrogenase reductase"/>
    <property type="match status" value="1"/>
</dbReference>
<proteinExistence type="inferred from homology"/>
<protein>
    <submittedName>
        <fullName evidence="4">SDR family mycofactocin-dependent oxidoreductase</fullName>
    </submittedName>
</protein>
<gene>
    <name evidence="4" type="ORF">SAMN05444580_1139</name>
</gene>
<name>A0A1G7BEE8_9NOCA</name>
<dbReference type="Gene3D" id="3.40.50.720">
    <property type="entry name" value="NAD(P)-binding Rossmann-like Domain"/>
    <property type="match status" value="1"/>
</dbReference>
<dbReference type="InterPro" id="IPR002347">
    <property type="entry name" value="SDR_fam"/>
</dbReference>
<dbReference type="Pfam" id="PF13561">
    <property type="entry name" value="adh_short_C2"/>
    <property type="match status" value="1"/>
</dbReference>
<dbReference type="PRINTS" id="PR00080">
    <property type="entry name" value="SDRFAMILY"/>
</dbReference>
<dbReference type="SUPFAM" id="SSF51735">
    <property type="entry name" value="NAD(P)-binding Rossmann-fold domains"/>
    <property type="match status" value="1"/>
</dbReference>